<evidence type="ECO:0000313" key="1">
    <source>
        <dbReference type="EMBL" id="NKM45796.1"/>
    </source>
</evidence>
<proteinExistence type="predicted"/>
<gene>
    <name evidence="1" type="ORF">GFL91_12505</name>
</gene>
<dbReference type="AlphaFoldDB" id="A0A4R0BPW4"/>
<dbReference type="RefSeq" id="WP_017962341.1">
    <property type="nucleotide sequence ID" value="NZ_JACBGP010000004.1"/>
</dbReference>
<reference evidence="1" key="1">
    <citation type="submission" date="2019-10" db="EMBL/GenBank/DDBJ databases">
        <title>Rhizobium leguminosarum symbiovar viciae collection.</title>
        <authorList>
            <person name="Boivin S."/>
            <person name="Lepetit M."/>
        </authorList>
    </citation>
    <scope>NUCLEOTIDE SEQUENCE</scope>
    <source>
        <strain evidence="1">L143</strain>
    </source>
</reference>
<accession>A0A4R0BPW4</accession>
<sequence>MSTAVLIFFDTGCCRQLRGFANFHYACHINFVDRGSHILYLESFKTLRLLPQLMLKAKGKG</sequence>
<comment type="caution">
    <text evidence="1">The sequence shown here is derived from an EMBL/GenBank/DDBJ whole genome shotgun (WGS) entry which is preliminary data.</text>
</comment>
<evidence type="ECO:0000313" key="2">
    <source>
        <dbReference type="Proteomes" id="UP000662259"/>
    </source>
</evidence>
<organism evidence="1 2">
    <name type="scientific">Rhizobium leguminosarum bv. viciae</name>
    <dbReference type="NCBI Taxonomy" id="387"/>
    <lineage>
        <taxon>Bacteria</taxon>
        <taxon>Pseudomonadati</taxon>
        <taxon>Pseudomonadota</taxon>
        <taxon>Alphaproteobacteria</taxon>
        <taxon>Hyphomicrobiales</taxon>
        <taxon>Rhizobiaceae</taxon>
        <taxon>Rhizobium/Agrobacterium group</taxon>
        <taxon>Rhizobium</taxon>
    </lineage>
</organism>
<dbReference type="Proteomes" id="UP000662259">
    <property type="component" value="Unassembled WGS sequence"/>
</dbReference>
<protein>
    <submittedName>
        <fullName evidence="1">Uncharacterized protein</fullName>
    </submittedName>
</protein>
<name>A0A4R0BPW4_RHILV</name>
<dbReference type="EMBL" id="WIEZ01000006">
    <property type="protein sequence ID" value="NKM45796.1"/>
    <property type="molecule type" value="Genomic_DNA"/>
</dbReference>